<keyword evidence="3" id="KW-0812">Transmembrane</keyword>
<dbReference type="Proteomes" id="UP000242818">
    <property type="component" value="Unassembled WGS sequence"/>
</dbReference>
<organism evidence="6 7">
    <name type="scientific">Chitinophaga costaii</name>
    <dbReference type="NCBI Taxonomy" id="1335309"/>
    <lineage>
        <taxon>Bacteria</taxon>
        <taxon>Pseudomonadati</taxon>
        <taxon>Bacteroidota</taxon>
        <taxon>Chitinophagia</taxon>
        <taxon>Chitinophagales</taxon>
        <taxon>Chitinophagaceae</taxon>
        <taxon>Chitinophaga</taxon>
    </lineage>
</organism>
<comment type="similarity">
    <text evidence="2">Belongs to the LemA family.</text>
</comment>
<evidence type="ECO:0000313" key="7">
    <source>
        <dbReference type="Proteomes" id="UP000242818"/>
    </source>
</evidence>
<evidence type="ECO:0000256" key="3">
    <source>
        <dbReference type="ARBA" id="ARBA00022692"/>
    </source>
</evidence>
<sequence>MKTGGIIAIVVVVLLLMAGCGGCSKYNSLVTQNNNVKNKWANVEAQYQRRSDLIGNLVATVKGAANFEQSTLTKVTEARARATSVQINADNLTPEKLKEYQDAQANLNGAFSTFSRLLVSNENYPTLKATQNFSDLQVEIAGTENRIAVARKDFNDAVNDYNNAVQYFPGNIVAGLTGFHEKASFTADADAQHAPKVDFGDSTK</sequence>
<evidence type="ECO:0000256" key="4">
    <source>
        <dbReference type="ARBA" id="ARBA00022989"/>
    </source>
</evidence>
<keyword evidence="7" id="KW-1185">Reference proteome</keyword>
<evidence type="ECO:0000313" key="6">
    <source>
        <dbReference type="EMBL" id="SCC49559.1"/>
    </source>
</evidence>
<reference evidence="6 7" key="1">
    <citation type="submission" date="2016-08" db="EMBL/GenBank/DDBJ databases">
        <authorList>
            <person name="Seilhamer J.J."/>
        </authorList>
    </citation>
    <scope>NUCLEOTIDE SEQUENCE [LARGE SCALE GENOMIC DNA]</scope>
    <source>
        <strain evidence="6 7">A37T2</strain>
    </source>
</reference>
<dbReference type="PROSITE" id="PS51257">
    <property type="entry name" value="PROKAR_LIPOPROTEIN"/>
    <property type="match status" value="1"/>
</dbReference>
<dbReference type="OrthoDB" id="9804152at2"/>
<protein>
    <submittedName>
        <fullName evidence="6">LemA protein</fullName>
    </submittedName>
</protein>
<dbReference type="AlphaFoldDB" id="A0A1C4F0F9"/>
<dbReference type="InterPro" id="IPR007156">
    <property type="entry name" value="MamQ_LemA"/>
</dbReference>
<dbReference type="Pfam" id="PF04011">
    <property type="entry name" value="LemA"/>
    <property type="match status" value="1"/>
</dbReference>
<gene>
    <name evidence="6" type="ORF">GA0116948_1118</name>
</gene>
<dbReference type="PANTHER" id="PTHR34478">
    <property type="entry name" value="PROTEIN LEMA"/>
    <property type="match status" value="1"/>
</dbReference>
<dbReference type="GO" id="GO:0016020">
    <property type="term" value="C:membrane"/>
    <property type="evidence" value="ECO:0007669"/>
    <property type="project" value="UniProtKB-SubCell"/>
</dbReference>
<dbReference type="SUPFAM" id="SSF140478">
    <property type="entry name" value="LemA-like"/>
    <property type="match status" value="1"/>
</dbReference>
<dbReference type="PANTHER" id="PTHR34478:SF2">
    <property type="entry name" value="MEMBRANE PROTEIN"/>
    <property type="match status" value="1"/>
</dbReference>
<keyword evidence="4" id="KW-1133">Transmembrane helix</keyword>
<evidence type="ECO:0000256" key="5">
    <source>
        <dbReference type="ARBA" id="ARBA00023136"/>
    </source>
</evidence>
<dbReference type="EMBL" id="FMAR01000011">
    <property type="protein sequence ID" value="SCC49559.1"/>
    <property type="molecule type" value="Genomic_DNA"/>
</dbReference>
<comment type="subcellular location">
    <subcellularLocation>
        <location evidence="1">Membrane</location>
        <topology evidence="1">Single-pass membrane protein</topology>
    </subcellularLocation>
</comment>
<accession>A0A1C4F0F9</accession>
<keyword evidence="5" id="KW-0472">Membrane</keyword>
<proteinExistence type="inferred from homology"/>
<name>A0A1C4F0F9_9BACT</name>
<evidence type="ECO:0000256" key="1">
    <source>
        <dbReference type="ARBA" id="ARBA00004167"/>
    </source>
</evidence>
<dbReference type="RefSeq" id="WP_089713582.1">
    <property type="nucleotide sequence ID" value="NZ_FMAR01000011.1"/>
</dbReference>
<dbReference type="STRING" id="1335309.GA0116948_1118"/>
<evidence type="ECO:0000256" key="2">
    <source>
        <dbReference type="ARBA" id="ARBA00008854"/>
    </source>
</evidence>
<dbReference type="Gene3D" id="1.20.1440.20">
    <property type="entry name" value="LemA-like domain"/>
    <property type="match status" value="1"/>
</dbReference>
<dbReference type="InterPro" id="IPR023353">
    <property type="entry name" value="LemA-like_dom_sf"/>
</dbReference>